<dbReference type="EC" id="2.7.9.3" evidence="9"/>
<evidence type="ECO:0000259" key="10">
    <source>
        <dbReference type="Pfam" id="PF00586"/>
    </source>
</evidence>
<feature type="binding site" evidence="9">
    <location>
        <position position="30"/>
    </location>
    <ligand>
        <name>Mg(2+)</name>
        <dbReference type="ChEBI" id="CHEBI:18420"/>
    </ligand>
</feature>
<accession>A0A174BB25</accession>
<dbReference type="PANTHER" id="PTHR10256">
    <property type="entry name" value="SELENIDE, WATER DIKINASE"/>
    <property type="match status" value="1"/>
</dbReference>
<dbReference type="HAMAP" id="MF_00625">
    <property type="entry name" value="SelD"/>
    <property type="match status" value="1"/>
</dbReference>
<comment type="caution">
    <text evidence="9">Lacks conserved residue(s) required for the propagation of feature annotation.</text>
</comment>
<dbReference type="InterPro" id="IPR016188">
    <property type="entry name" value="PurM-like_N"/>
</dbReference>
<comment type="catalytic activity">
    <reaction evidence="9">
        <text>hydrogenselenide + ATP + H2O = selenophosphate + AMP + phosphate + 2 H(+)</text>
        <dbReference type="Rhea" id="RHEA:18737"/>
        <dbReference type="ChEBI" id="CHEBI:15377"/>
        <dbReference type="ChEBI" id="CHEBI:15378"/>
        <dbReference type="ChEBI" id="CHEBI:16144"/>
        <dbReference type="ChEBI" id="CHEBI:29317"/>
        <dbReference type="ChEBI" id="CHEBI:30616"/>
        <dbReference type="ChEBI" id="CHEBI:43474"/>
        <dbReference type="ChEBI" id="CHEBI:456215"/>
        <dbReference type="EC" id="2.7.9.3"/>
    </reaction>
</comment>
<dbReference type="Proteomes" id="UP000095468">
    <property type="component" value="Unassembled WGS sequence"/>
</dbReference>
<dbReference type="Pfam" id="PF00586">
    <property type="entry name" value="AIRS"/>
    <property type="match status" value="1"/>
</dbReference>
<dbReference type="NCBIfam" id="NF002098">
    <property type="entry name" value="PRK00943.1"/>
    <property type="match status" value="1"/>
</dbReference>
<protein>
    <recommendedName>
        <fullName evidence="9">Selenide, water dikinase</fullName>
        <ecNumber evidence="9">2.7.9.3</ecNumber>
    </recommendedName>
    <alternativeName>
        <fullName evidence="9">Selenium donor protein</fullName>
    </alternativeName>
    <alternativeName>
        <fullName evidence="9">Selenophosphate synthase</fullName>
    </alternativeName>
</protein>
<keyword evidence="8 9" id="KW-0711">Selenium</keyword>
<feature type="binding site" description="in other chain" evidence="9">
    <location>
        <begin position="27"/>
        <end position="29"/>
    </location>
    <ligand>
        <name>ATP</name>
        <dbReference type="ChEBI" id="CHEBI:30616"/>
        <note>ligand shared between dimeric partners</note>
    </ligand>
</feature>
<dbReference type="Pfam" id="PF02769">
    <property type="entry name" value="AIRS_C"/>
    <property type="match status" value="1"/>
</dbReference>
<dbReference type="GO" id="GO:0005524">
    <property type="term" value="F:ATP binding"/>
    <property type="evidence" value="ECO:0007669"/>
    <property type="project" value="UniProtKB-UniRule"/>
</dbReference>
<keyword evidence="6 9" id="KW-0067">ATP-binding</keyword>
<dbReference type="InterPro" id="IPR036921">
    <property type="entry name" value="PurM-like_N_sf"/>
</dbReference>
<feature type="binding site" description="in other chain" evidence="9">
    <location>
        <position position="47"/>
    </location>
    <ligand>
        <name>ATP</name>
        <dbReference type="ChEBI" id="CHEBI:30616"/>
        <note>ligand shared between dimeric partners</note>
    </ligand>
</feature>
<sequence>MAPGALAQVLGDLPNVHNDNLLVGFDTSDDASVFRVGDNLGLVQSIDFFPPMVDDPFLFGQIAAANSLSDIYAMGGRPSHAMNLLCIPSCLGVEVAGQILAGGADKCVEAGCSIAGGHTINDDEPKYGLSVSGFVALDRMLANSGARVGDALLLTKAVGSGIITTAIKGELIEQDEAAAMFDSMRTLNEAPIRLAEGLELHGCTDITGFGLIGHACEMAEGSGVQIELASGAVPLFDQVLDMARLGIIPAGSYRNQDFFGPRVTADEDLEPGMLDALYDPQTSGGLLIAAPAADVDELARRLHAEGRIAAVVGRVCESVPGGPAVHVVR</sequence>
<keyword evidence="7 9" id="KW-0460">Magnesium</keyword>
<comment type="subunit">
    <text evidence="9">Homodimer.</text>
</comment>
<evidence type="ECO:0000256" key="8">
    <source>
        <dbReference type="ARBA" id="ARBA00023266"/>
    </source>
</evidence>
<feature type="binding site" description="in other chain" evidence="9">
    <location>
        <position position="70"/>
    </location>
    <ligand>
        <name>ATP</name>
        <dbReference type="ChEBI" id="CHEBI:30616"/>
        <note>ligand shared between dimeric partners</note>
    </ligand>
</feature>
<comment type="similarity">
    <text evidence="1 9">Belongs to the selenophosphate synthase 1 family. Class I subfamily.</text>
</comment>
<dbReference type="GO" id="GO:0005737">
    <property type="term" value="C:cytoplasm"/>
    <property type="evidence" value="ECO:0007669"/>
    <property type="project" value="TreeGrafter"/>
</dbReference>
<dbReference type="InterPro" id="IPR036676">
    <property type="entry name" value="PurM-like_C_sf"/>
</dbReference>
<dbReference type="InterPro" id="IPR004536">
    <property type="entry name" value="SPS/SelD"/>
</dbReference>
<comment type="function">
    <text evidence="9">Synthesizes selenophosphate from selenide and ATP.</text>
</comment>
<keyword evidence="4 9" id="KW-0547">Nucleotide-binding</keyword>
<dbReference type="PANTHER" id="PTHR10256:SF0">
    <property type="entry name" value="INACTIVE SELENIDE, WATER DIKINASE-LIKE PROTEIN-RELATED"/>
    <property type="match status" value="1"/>
</dbReference>
<dbReference type="InterPro" id="IPR010918">
    <property type="entry name" value="PurM-like_C_dom"/>
</dbReference>
<dbReference type="PIRSF" id="PIRSF036407">
    <property type="entry name" value="Selenphspht_syn"/>
    <property type="match status" value="1"/>
</dbReference>
<feature type="binding site" evidence="9">
    <location>
        <position position="70"/>
    </location>
    <ligand>
        <name>Mg(2+)</name>
        <dbReference type="ChEBI" id="CHEBI:18420"/>
    </ligand>
</feature>
<feature type="domain" description="PurM-like N-terminal" evidence="10">
    <location>
        <begin position="29"/>
        <end position="135"/>
    </location>
</feature>
<evidence type="ECO:0000256" key="2">
    <source>
        <dbReference type="ARBA" id="ARBA00022679"/>
    </source>
</evidence>
<evidence type="ECO:0000259" key="11">
    <source>
        <dbReference type="Pfam" id="PF02769"/>
    </source>
</evidence>
<dbReference type="SUPFAM" id="SSF56042">
    <property type="entry name" value="PurM C-terminal domain-like"/>
    <property type="match status" value="1"/>
</dbReference>
<dbReference type="SUPFAM" id="SSF55326">
    <property type="entry name" value="PurM N-terminal domain-like"/>
    <property type="match status" value="1"/>
</dbReference>
<keyword evidence="2 9" id="KW-0808">Transferase</keyword>
<organism evidence="12 13">
    <name type="scientific">Collinsella aerofaciens</name>
    <dbReference type="NCBI Taxonomy" id="74426"/>
    <lineage>
        <taxon>Bacteria</taxon>
        <taxon>Bacillati</taxon>
        <taxon>Actinomycetota</taxon>
        <taxon>Coriobacteriia</taxon>
        <taxon>Coriobacteriales</taxon>
        <taxon>Coriobacteriaceae</taxon>
        <taxon>Collinsella</taxon>
    </lineage>
</organism>
<dbReference type="CDD" id="cd02195">
    <property type="entry name" value="SelD"/>
    <property type="match status" value="1"/>
</dbReference>
<evidence type="ECO:0000313" key="13">
    <source>
        <dbReference type="Proteomes" id="UP000095468"/>
    </source>
</evidence>
<evidence type="ECO:0000256" key="4">
    <source>
        <dbReference type="ARBA" id="ARBA00022741"/>
    </source>
</evidence>
<evidence type="ECO:0000313" key="12">
    <source>
        <dbReference type="EMBL" id="CUN97633.1"/>
    </source>
</evidence>
<feature type="domain" description="PurM-like C-terminal" evidence="11">
    <location>
        <begin position="147"/>
        <end position="318"/>
    </location>
</feature>
<evidence type="ECO:0000256" key="9">
    <source>
        <dbReference type="HAMAP-Rule" id="MF_00625"/>
    </source>
</evidence>
<evidence type="ECO:0000256" key="5">
    <source>
        <dbReference type="ARBA" id="ARBA00022777"/>
    </source>
</evidence>
<dbReference type="Gene3D" id="3.90.650.10">
    <property type="entry name" value="PurM-like C-terminal domain"/>
    <property type="match status" value="1"/>
</dbReference>
<evidence type="ECO:0000256" key="3">
    <source>
        <dbReference type="ARBA" id="ARBA00022723"/>
    </source>
</evidence>
<dbReference type="Gene3D" id="3.30.1330.10">
    <property type="entry name" value="PurM-like, N-terminal domain"/>
    <property type="match status" value="1"/>
</dbReference>
<name>A0A174BB25_9ACTN</name>
<evidence type="ECO:0000256" key="1">
    <source>
        <dbReference type="ARBA" id="ARBA00008026"/>
    </source>
</evidence>
<dbReference type="InterPro" id="IPR023061">
    <property type="entry name" value="SelD_I"/>
</dbReference>
<proteinExistence type="inferred from homology"/>
<dbReference type="GO" id="GO:0000287">
    <property type="term" value="F:magnesium ion binding"/>
    <property type="evidence" value="ECO:0007669"/>
    <property type="project" value="UniProtKB-UniRule"/>
</dbReference>
<gene>
    <name evidence="9 12" type="primary">selD</name>
    <name evidence="12" type="ORF">ERS852381_00903</name>
</gene>
<feature type="binding site" evidence="9">
    <location>
        <position position="205"/>
    </location>
    <ligand>
        <name>Mg(2+)</name>
        <dbReference type="ChEBI" id="CHEBI:18420"/>
    </ligand>
</feature>
<dbReference type="NCBIfam" id="TIGR00476">
    <property type="entry name" value="selD"/>
    <property type="match status" value="1"/>
</dbReference>
<keyword evidence="3 9" id="KW-0479">Metal-binding</keyword>
<dbReference type="GO" id="GO:0004756">
    <property type="term" value="F:selenide, water dikinase activity"/>
    <property type="evidence" value="ECO:0007669"/>
    <property type="project" value="UniProtKB-UniRule"/>
</dbReference>
<dbReference type="AlphaFoldDB" id="A0A174BB25"/>
<evidence type="ECO:0000256" key="6">
    <source>
        <dbReference type="ARBA" id="ARBA00022840"/>
    </source>
</evidence>
<keyword evidence="5 9" id="KW-0418">Kinase</keyword>
<dbReference type="EMBL" id="CYYP01000006">
    <property type="protein sequence ID" value="CUN97633.1"/>
    <property type="molecule type" value="Genomic_DNA"/>
</dbReference>
<comment type="cofactor">
    <cofactor evidence="9">
        <name>Mg(2+)</name>
        <dbReference type="ChEBI" id="CHEBI:18420"/>
    </cofactor>
    <text evidence="9">Binds 1 Mg(2+) ion per monomer.</text>
</comment>
<evidence type="ECO:0000256" key="7">
    <source>
        <dbReference type="ARBA" id="ARBA00022842"/>
    </source>
</evidence>
<dbReference type="GO" id="GO:0016260">
    <property type="term" value="P:selenocysteine biosynthetic process"/>
    <property type="evidence" value="ECO:0007669"/>
    <property type="project" value="InterPro"/>
</dbReference>
<reference evidence="12 13" key="1">
    <citation type="submission" date="2015-09" db="EMBL/GenBank/DDBJ databases">
        <authorList>
            <consortium name="Pathogen Informatics"/>
        </authorList>
    </citation>
    <scope>NUCLEOTIDE SEQUENCE [LARGE SCALE GENOMIC DNA]</scope>
    <source>
        <strain evidence="12 13">2789STDY5608823</strain>
    </source>
</reference>
<feature type="binding site" evidence="9">
    <location>
        <begin position="117"/>
        <end position="119"/>
    </location>
    <ligand>
        <name>ATP</name>
        <dbReference type="ChEBI" id="CHEBI:30616"/>
        <note>ligand shared between dimeric partners</note>
    </ligand>
</feature>